<gene>
    <name evidence="3" type="ORF">P8609_03165</name>
</gene>
<feature type="domain" description="UspA" evidence="2">
    <location>
        <begin position="151"/>
        <end position="274"/>
    </location>
</feature>
<name>A0ABU1CCS6_9GAMM</name>
<accession>A0ABU1CCS6</accession>
<evidence type="ECO:0000256" key="1">
    <source>
        <dbReference type="ARBA" id="ARBA00008791"/>
    </source>
</evidence>
<comment type="similarity">
    <text evidence="1">Belongs to the universal stress protein A family.</text>
</comment>
<dbReference type="PANTHER" id="PTHR46268">
    <property type="entry name" value="STRESS RESPONSE PROTEIN NHAX"/>
    <property type="match status" value="1"/>
</dbReference>
<protein>
    <submittedName>
        <fullName evidence="3">Universal stress protein</fullName>
    </submittedName>
</protein>
<evidence type="ECO:0000313" key="3">
    <source>
        <dbReference type="EMBL" id="MDR0181970.1"/>
    </source>
</evidence>
<dbReference type="PRINTS" id="PR01438">
    <property type="entry name" value="UNVRSLSTRESS"/>
</dbReference>
<dbReference type="RefSeq" id="WP_309261133.1">
    <property type="nucleotide sequence ID" value="NZ_JARUHG010000001.1"/>
</dbReference>
<sequence>MYREIFVPCVLGRFPETAMATAVALAEVADGRLVALAGASIVAPVATAWLYYPAQVYATMQETADATVGRLADAVRERLAPETVRWEVRSTDRIWLTPGEQAVPHTRFADVVVLGLDRELADFEDRLFSALLVEGGAPLLAVPSGGAASTFQRAVIAWKGTREASRAVHDALPLLIRSASVDVLMVEPEPKDERRGHAPEALIVSHLQRHGIRPNVVRRCDVDGGTGPVILDHAREANADYIVAGGYGRRRASEFVFGGVTRTLMKHSPIPVLFAH</sequence>
<dbReference type="Proteomes" id="UP001233535">
    <property type="component" value="Unassembled WGS sequence"/>
</dbReference>
<keyword evidence="4" id="KW-1185">Reference proteome</keyword>
<dbReference type="CDD" id="cd00293">
    <property type="entry name" value="USP-like"/>
    <property type="match status" value="1"/>
</dbReference>
<reference evidence="3 4" key="1">
    <citation type="submission" date="2023-04" db="EMBL/GenBank/DDBJ databases">
        <title>Lysobacter sp. strain UC isolated from soil sample.</title>
        <authorList>
            <person name="Choksket S."/>
            <person name="Harshvardhan F."/>
            <person name="Rana R."/>
            <person name="Patil P.B."/>
            <person name="Korpole S."/>
        </authorList>
    </citation>
    <scope>NUCLEOTIDE SEQUENCE [LARGE SCALE GENOMIC DNA]</scope>
    <source>
        <strain evidence="3 4">UC</strain>
    </source>
</reference>
<dbReference type="Pfam" id="PF00582">
    <property type="entry name" value="Usp"/>
    <property type="match status" value="1"/>
</dbReference>
<evidence type="ECO:0000313" key="4">
    <source>
        <dbReference type="Proteomes" id="UP001233535"/>
    </source>
</evidence>
<comment type="caution">
    <text evidence="3">The sequence shown here is derived from an EMBL/GenBank/DDBJ whole genome shotgun (WGS) entry which is preliminary data.</text>
</comment>
<evidence type="ECO:0000259" key="2">
    <source>
        <dbReference type="Pfam" id="PF00582"/>
    </source>
</evidence>
<dbReference type="Gene3D" id="3.40.50.12370">
    <property type="match status" value="1"/>
</dbReference>
<dbReference type="InterPro" id="IPR006016">
    <property type="entry name" value="UspA"/>
</dbReference>
<dbReference type="SUPFAM" id="SSF52402">
    <property type="entry name" value="Adenine nucleotide alpha hydrolases-like"/>
    <property type="match status" value="1"/>
</dbReference>
<proteinExistence type="inferred from homology"/>
<organism evidence="3 4">
    <name type="scientific">Lysobacter arvi</name>
    <dbReference type="NCBI Taxonomy" id="3038776"/>
    <lineage>
        <taxon>Bacteria</taxon>
        <taxon>Pseudomonadati</taxon>
        <taxon>Pseudomonadota</taxon>
        <taxon>Gammaproteobacteria</taxon>
        <taxon>Lysobacterales</taxon>
        <taxon>Lysobacteraceae</taxon>
        <taxon>Lysobacter</taxon>
    </lineage>
</organism>
<dbReference type="EMBL" id="JARUHG010000001">
    <property type="protein sequence ID" value="MDR0181970.1"/>
    <property type="molecule type" value="Genomic_DNA"/>
</dbReference>
<dbReference type="PANTHER" id="PTHR46268:SF15">
    <property type="entry name" value="UNIVERSAL STRESS PROTEIN HP_0031"/>
    <property type="match status" value="1"/>
</dbReference>
<dbReference type="InterPro" id="IPR006015">
    <property type="entry name" value="Universal_stress_UspA"/>
</dbReference>